<evidence type="ECO:0000313" key="2">
    <source>
        <dbReference type="Proteomes" id="UP000050792"/>
    </source>
</evidence>
<sequence length="81" mass="9405">MERNYLMSCLIVILFVLFTEINGSGKAPTLTKPYGFSSEETTTETTTITTEDCEQPLTLNEMMLKLIYKLWAILQYLWKML</sequence>
<reference evidence="2" key="1">
    <citation type="submission" date="2022-06" db="EMBL/GenBank/DDBJ databases">
        <authorList>
            <person name="Berger JAMES D."/>
            <person name="Berger JAMES D."/>
        </authorList>
    </citation>
    <scope>NUCLEOTIDE SEQUENCE [LARGE SCALE GENOMIC DNA]</scope>
</reference>
<keyword evidence="1" id="KW-0732">Signal</keyword>
<evidence type="ECO:0000256" key="1">
    <source>
        <dbReference type="SAM" id="SignalP"/>
    </source>
</evidence>
<dbReference type="WBParaSite" id="SRDH1_82370.1">
    <property type="protein sequence ID" value="SRDH1_82370.1"/>
    <property type="gene ID" value="SRDH1_82370"/>
</dbReference>
<dbReference type="AlphaFoldDB" id="A0AA85G735"/>
<evidence type="ECO:0000313" key="3">
    <source>
        <dbReference type="WBParaSite" id="SRDH1_82370.1"/>
    </source>
</evidence>
<dbReference type="Proteomes" id="UP000050792">
    <property type="component" value="Unassembled WGS sequence"/>
</dbReference>
<reference evidence="3" key="2">
    <citation type="submission" date="2023-11" db="UniProtKB">
        <authorList>
            <consortium name="WormBaseParasite"/>
        </authorList>
    </citation>
    <scope>IDENTIFICATION</scope>
</reference>
<protein>
    <submittedName>
        <fullName evidence="3">Uncharacterized protein</fullName>
    </submittedName>
</protein>
<feature type="chain" id="PRO_5041709865" evidence="1">
    <location>
        <begin position="24"/>
        <end position="81"/>
    </location>
</feature>
<keyword evidence="2" id="KW-1185">Reference proteome</keyword>
<proteinExistence type="predicted"/>
<name>A0AA85G735_9TREM</name>
<accession>A0AA85G735</accession>
<organism evidence="2 3">
    <name type="scientific">Schistosoma rodhaini</name>
    <dbReference type="NCBI Taxonomy" id="6188"/>
    <lineage>
        <taxon>Eukaryota</taxon>
        <taxon>Metazoa</taxon>
        <taxon>Spiralia</taxon>
        <taxon>Lophotrochozoa</taxon>
        <taxon>Platyhelminthes</taxon>
        <taxon>Trematoda</taxon>
        <taxon>Digenea</taxon>
        <taxon>Strigeidida</taxon>
        <taxon>Schistosomatoidea</taxon>
        <taxon>Schistosomatidae</taxon>
        <taxon>Schistosoma</taxon>
    </lineage>
</organism>
<feature type="signal peptide" evidence="1">
    <location>
        <begin position="1"/>
        <end position="23"/>
    </location>
</feature>